<feature type="domain" description="Glycosyltransferase 2-like" evidence="1">
    <location>
        <begin position="7"/>
        <end position="137"/>
    </location>
</feature>
<dbReference type="CDD" id="cd06433">
    <property type="entry name" value="GT_2_WfgS_like"/>
    <property type="match status" value="1"/>
</dbReference>
<dbReference type="PANTHER" id="PTHR22916:SF3">
    <property type="entry name" value="UDP-GLCNAC:BETAGAL BETA-1,3-N-ACETYLGLUCOSAMINYLTRANSFERASE-LIKE PROTEIN 1"/>
    <property type="match status" value="1"/>
</dbReference>
<evidence type="ECO:0000259" key="1">
    <source>
        <dbReference type="Pfam" id="PF00535"/>
    </source>
</evidence>
<dbReference type="Pfam" id="PF00535">
    <property type="entry name" value="Glycos_transf_2"/>
    <property type="match status" value="1"/>
</dbReference>
<proteinExistence type="predicted"/>
<comment type="caution">
    <text evidence="2">The sequence shown here is derived from an EMBL/GenBank/DDBJ whole genome shotgun (WGS) entry which is preliminary data.</text>
</comment>
<accession>A0A4R1HC38</accession>
<dbReference type="RefSeq" id="WP_132971930.1">
    <property type="nucleotide sequence ID" value="NZ_SMFX01000001.1"/>
</dbReference>
<sequence length="263" mass="30371">MNMPLVTIITVTKNSESYLEETIESVITQSYPNIEYLIIDGKSDDGTVDIIKKYEKHIAYWCSEPDGSMYHAINKGIQRSNGDIIAVLNSDDRYYSNEAVETAVDLLRKGDAVGVYGNMLVDYGKKLRTRRVFDVSFESYLMSMKGTFVPHITLFVKRSVINELNGYQEKYRYAADYDFILRVLKNYRLQFIPVTLAVFRRHASSITASGKIAPERDLVLQDNGLYEYSIFRRKFTYFWGWVKYYALNSLGLVKDVLRGERAV</sequence>
<dbReference type="PANTHER" id="PTHR22916">
    <property type="entry name" value="GLYCOSYLTRANSFERASE"/>
    <property type="match status" value="1"/>
</dbReference>
<evidence type="ECO:0000313" key="2">
    <source>
        <dbReference type="EMBL" id="TCK18103.1"/>
    </source>
</evidence>
<dbReference type="InterPro" id="IPR001173">
    <property type="entry name" value="Glyco_trans_2-like"/>
</dbReference>
<keyword evidence="3" id="KW-1185">Reference proteome</keyword>
<evidence type="ECO:0000313" key="3">
    <source>
        <dbReference type="Proteomes" id="UP000295707"/>
    </source>
</evidence>
<dbReference type="SUPFAM" id="SSF53448">
    <property type="entry name" value="Nucleotide-diphospho-sugar transferases"/>
    <property type="match status" value="1"/>
</dbReference>
<dbReference type="InterPro" id="IPR029044">
    <property type="entry name" value="Nucleotide-diphossugar_trans"/>
</dbReference>
<dbReference type="EMBL" id="SMFX01000001">
    <property type="protein sequence ID" value="TCK18103.1"/>
    <property type="molecule type" value="Genomic_DNA"/>
</dbReference>
<protein>
    <submittedName>
        <fullName evidence="2">Glycosyltransferase involved in cell wall biosynthesis</fullName>
    </submittedName>
</protein>
<dbReference type="Gene3D" id="3.90.550.10">
    <property type="entry name" value="Spore Coat Polysaccharide Biosynthesis Protein SpsA, Chain A"/>
    <property type="match status" value="1"/>
</dbReference>
<dbReference type="Proteomes" id="UP000295707">
    <property type="component" value="Unassembled WGS sequence"/>
</dbReference>
<dbReference type="GO" id="GO:0016758">
    <property type="term" value="F:hexosyltransferase activity"/>
    <property type="evidence" value="ECO:0007669"/>
    <property type="project" value="UniProtKB-ARBA"/>
</dbReference>
<keyword evidence="2" id="KW-0808">Transferase</keyword>
<reference evidence="2 3" key="1">
    <citation type="submission" date="2019-03" db="EMBL/GenBank/DDBJ databases">
        <title>Genomic Encyclopedia of Type Strains, Phase IV (KMG-IV): sequencing the most valuable type-strain genomes for metagenomic binning, comparative biology and taxonomic classification.</title>
        <authorList>
            <person name="Goeker M."/>
        </authorList>
    </citation>
    <scope>NUCLEOTIDE SEQUENCE [LARGE SCALE GENOMIC DNA]</scope>
    <source>
        <strain evidence="2 3">DSM 19610</strain>
    </source>
</reference>
<gene>
    <name evidence="2" type="ORF">DFR30_1362</name>
</gene>
<dbReference type="OrthoDB" id="9805612at2"/>
<name>A0A4R1HC38_9GAMM</name>
<organism evidence="2 3">
    <name type="scientific">Thiogranum longum</name>
    <dbReference type="NCBI Taxonomy" id="1537524"/>
    <lineage>
        <taxon>Bacteria</taxon>
        <taxon>Pseudomonadati</taxon>
        <taxon>Pseudomonadota</taxon>
        <taxon>Gammaproteobacteria</taxon>
        <taxon>Chromatiales</taxon>
        <taxon>Ectothiorhodospiraceae</taxon>
        <taxon>Thiogranum</taxon>
    </lineage>
</organism>
<dbReference type="AlphaFoldDB" id="A0A4R1HC38"/>